<gene>
    <name evidence="4" type="primary">maiA</name>
    <name evidence="4" type="ORF">CAter282_3447</name>
</gene>
<comment type="similarity">
    <text evidence="1">Belongs to the GST superfamily. Zeta family.</text>
</comment>
<dbReference type="InterPro" id="IPR036282">
    <property type="entry name" value="Glutathione-S-Trfase_C_sf"/>
</dbReference>
<organism evidence="4 5">
    <name type="scientific">Collimonas arenae</name>
    <dbReference type="NCBI Taxonomy" id="279058"/>
    <lineage>
        <taxon>Bacteria</taxon>
        <taxon>Pseudomonadati</taxon>
        <taxon>Pseudomonadota</taxon>
        <taxon>Betaproteobacteria</taxon>
        <taxon>Burkholderiales</taxon>
        <taxon>Oxalobacteraceae</taxon>
        <taxon>Collimonas</taxon>
    </lineage>
</organism>
<evidence type="ECO:0000313" key="4">
    <source>
        <dbReference type="EMBL" id="AMP11136.1"/>
    </source>
</evidence>
<dbReference type="InterPro" id="IPR010987">
    <property type="entry name" value="Glutathione-S-Trfase_C-like"/>
</dbReference>
<dbReference type="GO" id="GO:0004364">
    <property type="term" value="F:glutathione transferase activity"/>
    <property type="evidence" value="ECO:0007669"/>
    <property type="project" value="TreeGrafter"/>
</dbReference>
<dbReference type="SUPFAM" id="SSF47616">
    <property type="entry name" value="GST C-terminal domain-like"/>
    <property type="match status" value="1"/>
</dbReference>
<dbReference type="Gene3D" id="1.20.1050.10">
    <property type="match status" value="1"/>
</dbReference>
<keyword evidence="4" id="KW-0413">Isomerase</keyword>
<dbReference type="GO" id="GO:0006559">
    <property type="term" value="P:L-phenylalanine catabolic process"/>
    <property type="evidence" value="ECO:0007669"/>
    <property type="project" value="TreeGrafter"/>
</dbReference>
<dbReference type="CDD" id="cd03042">
    <property type="entry name" value="GST_N_Zeta"/>
    <property type="match status" value="1"/>
</dbReference>
<dbReference type="SFLD" id="SFLDG00358">
    <property type="entry name" value="Main_(cytGST)"/>
    <property type="match status" value="1"/>
</dbReference>
<dbReference type="CDD" id="cd03191">
    <property type="entry name" value="GST_C_Zeta"/>
    <property type="match status" value="1"/>
</dbReference>
<dbReference type="InterPro" id="IPR034333">
    <property type="entry name" value="GST_Zeta_N"/>
</dbReference>
<proteinExistence type="inferred from homology"/>
<dbReference type="PATRIC" id="fig|279058.17.peg.3743"/>
<dbReference type="PANTHER" id="PTHR42673">
    <property type="entry name" value="MALEYLACETOACETATE ISOMERASE"/>
    <property type="match status" value="1"/>
</dbReference>
<dbReference type="GO" id="GO:0006749">
    <property type="term" value="P:glutathione metabolic process"/>
    <property type="evidence" value="ECO:0007669"/>
    <property type="project" value="TreeGrafter"/>
</dbReference>
<dbReference type="AlphaFoldDB" id="A0A127PU44"/>
<dbReference type="Gene3D" id="3.40.30.10">
    <property type="entry name" value="Glutaredoxin"/>
    <property type="match status" value="1"/>
</dbReference>
<dbReference type="GO" id="GO:0005737">
    <property type="term" value="C:cytoplasm"/>
    <property type="evidence" value="ECO:0007669"/>
    <property type="project" value="InterPro"/>
</dbReference>
<dbReference type="NCBIfam" id="TIGR01262">
    <property type="entry name" value="maiA"/>
    <property type="match status" value="1"/>
</dbReference>
<dbReference type="GO" id="GO:0016034">
    <property type="term" value="F:maleylacetoacetate isomerase activity"/>
    <property type="evidence" value="ECO:0007669"/>
    <property type="project" value="UniProtKB-EC"/>
</dbReference>
<dbReference type="InterPro" id="IPR040079">
    <property type="entry name" value="Glutathione_S-Trfase"/>
</dbReference>
<accession>A0A127PU44</accession>
<dbReference type="PROSITE" id="PS50405">
    <property type="entry name" value="GST_CTER"/>
    <property type="match status" value="1"/>
</dbReference>
<evidence type="ECO:0000259" key="2">
    <source>
        <dbReference type="PROSITE" id="PS50404"/>
    </source>
</evidence>
<evidence type="ECO:0000256" key="1">
    <source>
        <dbReference type="ARBA" id="ARBA00010007"/>
    </source>
</evidence>
<evidence type="ECO:0000313" key="5">
    <source>
        <dbReference type="Proteomes" id="UP000071778"/>
    </source>
</evidence>
<sequence>MKLYSYFRSSASYRVRIALNLKGIPYDIVPVHLLKHGGEQLSQLYRTLNSDGLVPTLVEDADGADGPHVLTQSLAMIEYLEEIHPTPALLPSTPLDRAFVRGVALAIACDTHPLNNLRVLRYLVHELKVDENAKNAWYRHWCESGLAALEVTLARDKRPGKFCYGDTPTLADCCLVPQIFNAQRLKCDLSAMPTLMRIYENCQQLEAFVNAAPQNQPDAEA</sequence>
<dbReference type="SFLD" id="SFLDS00019">
    <property type="entry name" value="Glutathione_Transferase_(cytos"/>
    <property type="match status" value="1"/>
</dbReference>
<evidence type="ECO:0000259" key="3">
    <source>
        <dbReference type="PROSITE" id="PS50405"/>
    </source>
</evidence>
<dbReference type="InterPro" id="IPR005955">
    <property type="entry name" value="GST_Zeta"/>
</dbReference>
<dbReference type="PANTHER" id="PTHR42673:SF21">
    <property type="entry name" value="GLUTATHIONE S-TRANSFERASE YFCF"/>
    <property type="match status" value="1"/>
</dbReference>
<reference evidence="4 5" key="1">
    <citation type="submission" date="2015-11" db="EMBL/GenBank/DDBJ databases">
        <title>Exploring the genomic traits of fungus-feeding bacterial genus Collimonas.</title>
        <authorList>
            <person name="Song C."/>
            <person name="Schmidt R."/>
            <person name="de Jager V."/>
            <person name="Krzyzanowska D."/>
            <person name="Jongedijk E."/>
            <person name="Cankar K."/>
            <person name="Beekwilder J."/>
            <person name="van Veen A."/>
            <person name="de Boer W."/>
            <person name="van Veen J.A."/>
            <person name="Garbeva P."/>
        </authorList>
    </citation>
    <scope>NUCLEOTIDE SEQUENCE [LARGE SCALE GENOMIC DNA]</scope>
    <source>
        <strain evidence="4 5">Ter282</strain>
    </source>
</reference>
<protein>
    <submittedName>
        <fullName evidence="4">Maleylacetoacetate isomerase</fullName>
        <ecNumber evidence="4">5.2.1.2</ecNumber>
    </submittedName>
</protein>
<dbReference type="EMBL" id="CP013235">
    <property type="protein sequence ID" value="AMP11136.1"/>
    <property type="molecule type" value="Genomic_DNA"/>
</dbReference>
<dbReference type="RefSeq" id="WP_061534206.1">
    <property type="nucleotide sequence ID" value="NZ_CP013233.1"/>
</dbReference>
<dbReference type="EC" id="5.2.1.2" evidence="4"/>
<dbReference type="OrthoDB" id="509852at2"/>
<dbReference type="PROSITE" id="PS50404">
    <property type="entry name" value="GST_NTER"/>
    <property type="match status" value="1"/>
</dbReference>
<feature type="domain" description="GST C-terminal" evidence="3">
    <location>
        <begin position="93"/>
        <end position="221"/>
    </location>
</feature>
<keyword evidence="5" id="KW-1185">Reference proteome</keyword>
<name>A0A127PU44_9BURK</name>
<dbReference type="InterPro" id="IPR036249">
    <property type="entry name" value="Thioredoxin-like_sf"/>
</dbReference>
<feature type="domain" description="GST N-terminal" evidence="2">
    <location>
        <begin position="1"/>
        <end position="88"/>
    </location>
</feature>
<dbReference type="Pfam" id="PF13417">
    <property type="entry name" value="GST_N_3"/>
    <property type="match status" value="1"/>
</dbReference>
<dbReference type="SUPFAM" id="SSF52833">
    <property type="entry name" value="Thioredoxin-like"/>
    <property type="match status" value="1"/>
</dbReference>
<dbReference type="InterPro" id="IPR004045">
    <property type="entry name" value="Glutathione_S-Trfase_N"/>
</dbReference>
<dbReference type="Proteomes" id="UP000071778">
    <property type="component" value="Chromosome"/>
</dbReference>
<dbReference type="InterPro" id="IPR034330">
    <property type="entry name" value="GST_Zeta_C"/>
</dbReference>
<dbReference type="FunFam" id="1.20.1050.10:FF:000017">
    <property type="entry name" value="Maleylacetoacetate isomerase"/>
    <property type="match status" value="1"/>
</dbReference>